<dbReference type="InterPro" id="IPR006311">
    <property type="entry name" value="TAT_signal"/>
</dbReference>
<reference evidence="2 3" key="1">
    <citation type="journal article" date="2019" name="Int. J. Syst. Evol. Microbiol.">
        <title>The Global Catalogue of Microorganisms (GCM) 10K type strain sequencing project: providing services to taxonomists for standard genome sequencing and annotation.</title>
        <authorList>
            <consortium name="The Broad Institute Genomics Platform"/>
            <consortium name="The Broad Institute Genome Sequencing Center for Infectious Disease"/>
            <person name="Wu L."/>
            <person name="Ma J."/>
        </authorList>
    </citation>
    <scope>NUCLEOTIDE SEQUENCE [LARGE SCALE GENOMIC DNA]</scope>
    <source>
        <strain evidence="2 3">XZYJ18</strain>
    </source>
</reference>
<feature type="region of interest" description="Disordered" evidence="1">
    <location>
        <begin position="32"/>
        <end position="71"/>
    </location>
</feature>
<dbReference type="GeneID" id="73043427"/>
<proteinExistence type="predicted"/>
<dbReference type="AlphaFoldDB" id="A0ABD5Q538"/>
<protein>
    <submittedName>
        <fullName evidence="2">Uncharacterized protein</fullName>
    </submittedName>
</protein>
<organism evidence="2 3">
    <name type="scientific">Halorussus aquaticus</name>
    <dbReference type="NCBI Taxonomy" id="2953748"/>
    <lineage>
        <taxon>Archaea</taxon>
        <taxon>Methanobacteriati</taxon>
        <taxon>Methanobacteriota</taxon>
        <taxon>Stenosarchaea group</taxon>
        <taxon>Halobacteria</taxon>
        <taxon>Halobacteriales</taxon>
        <taxon>Haladaptataceae</taxon>
        <taxon>Halorussus</taxon>
    </lineage>
</organism>
<evidence type="ECO:0000256" key="1">
    <source>
        <dbReference type="SAM" id="MobiDB-lite"/>
    </source>
</evidence>
<keyword evidence="3" id="KW-1185">Reference proteome</keyword>
<dbReference type="RefSeq" id="WP_254268527.1">
    <property type="nucleotide sequence ID" value="NZ_CP100400.1"/>
</dbReference>
<feature type="compositionally biased region" description="Polar residues" evidence="1">
    <location>
        <begin position="41"/>
        <end position="52"/>
    </location>
</feature>
<evidence type="ECO:0000313" key="2">
    <source>
        <dbReference type="EMBL" id="MFC4825845.1"/>
    </source>
</evidence>
<sequence>MNRERRAVLRGVAALTGAAVGSGGAVGSGAAVGSETAVGSDSTADAATTGDSGPNDRTARQEVDTSLSPGVTLFDLNGDGAYTATVEAAAESMRDDAHPRPIHVTSDGNSTVDYAASIAAPSAETTLGGLGSLSYDYYEGPNNVNPDDSGGLAPDETFLVVENGDGRHGMYLTYDAGGDPAEEWATFDVLARMRGDTGGTSRWFEYTAVESGYDGRTFDDVVARFGEDARLVRVGVGHGNAVNPATLDLYYDNLVVDGTTKRFPVSVTKRTAHPPPF</sequence>
<dbReference type="PROSITE" id="PS51318">
    <property type="entry name" value="TAT"/>
    <property type="match status" value="1"/>
</dbReference>
<dbReference type="EMBL" id="JBHSHT010000002">
    <property type="protein sequence ID" value="MFC4825845.1"/>
    <property type="molecule type" value="Genomic_DNA"/>
</dbReference>
<gene>
    <name evidence="2" type="ORF">ACFO9K_16440</name>
</gene>
<dbReference type="Proteomes" id="UP001595945">
    <property type="component" value="Unassembled WGS sequence"/>
</dbReference>
<name>A0ABD5Q538_9EURY</name>
<evidence type="ECO:0000313" key="3">
    <source>
        <dbReference type="Proteomes" id="UP001595945"/>
    </source>
</evidence>
<accession>A0ABD5Q538</accession>
<comment type="caution">
    <text evidence="2">The sequence shown here is derived from an EMBL/GenBank/DDBJ whole genome shotgun (WGS) entry which is preliminary data.</text>
</comment>